<evidence type="ECO:0000313" key="3">
    <source>
        <dbReference type="Proteomes" id="UP000240883"/>
    </source>
</evidence>
<dbReference type="Gene3D" id="3.90.640.10">
    <property type="entry name" value="Actin, Chain A, domain 4"/>
    <property type="match status" value="1"/>
</dbReference>
<dbReference type="OrthoDB" id="2394218at2759"/>
<protein>
    <recommendedName>
        <fullName evidence="4">Actin-like ATPase domain-containing protein</fullName>
    </recommendedName>
</protein>
<dbReference type="SUPFAM" id="SSF53067">
    <property type="entry name" value="Actin-like ATPase domain"/>
    <property type="match status" value="2"/>
</dbReference>
<dbReference type="PANTHER" id="PTHR42749:SF1">
    <property type="entry name" value="CELL SHAPE-DETERMINING PROTEIN MREB"/>
    <property type="match status" value="1"/>
</dbReference>
<accession>A0A2T2N1C5</accession>
<name>A0A2T2N1C5_CORCC</name>
<dbReference type="AlphaFoldDB" id="A0A2T2N1C5"/>
<dbReference type="EMBL" id="KZ678160">
    <property type="protein sequence ID" value="PSN59230.1"/>
    <property type="molecule type" value="Genomic_DNA"/>
</dbReference>
<dbReference type="STRING" id="1448308.A0A2T2N1C5"/>
<gene>
    <name evidence="2" type="ORF">BS50DRAFT_658863</name>
</gene>
<evidence type="ECO:0000256" key="1">
    <source>
        <dbReference type="SAM" id="MobiDB-lite"/>
    </source>
</evidence>
<dbReference type="CDD" id="cd10170">
    <property type="entry name" value="ASKHA_NBD_HSP70"/>
    <property type="match status" value="1"/>
</dbReference>
<organism evidence="2 3">
    <name type="scientific">Corynespora cassiicola Philippines</name>
    <dbReference type="NCBI Taxonomy" id="1448308"/>
    <lineage>
        <taxon>Eukaryota</taxon>
        <taxon>Fungi</taxon>
        <taxon>Dikarya</taxon>
        <taxon>Ascomycota</taxon>
        <taxon>Pezizomycotina</taxon>
        <taxon>Dothideomycetes</taxon>
        <taxon>Pleosporomycetidae</taxon>
        <taxon>Pleosporales</taxon>
        <taxon>Corynesporascaceae</taxon>
        <taxon>Corynespora</taxon>
    </lineage>
</organism>
<dbReference type="PANTHER" id="PTHR42749">
    <property type="entry name" value="CELL SHAPE-DETERMINING PROTEIN MREB"/>
    <property type="match status" value="1"/>
</dbReference>
<feature type="non-terminal residue" evidence="2">
    <location>
        <position position="1"/>
    </location>
</feature>
<keyword evidence="3" id="KW-1185">Reference proteome</keyword>
<proteinExistence type="predicted"/>
<feature type="region of interest" description="Disordered" evidence="1">
    <location>
        <begin position="547"/>
        <end position="568"/>
    </location>
</feature>
<dbReference type="InterPro" id="IPR043129">
    <property type="entry name" value="ATPase_NBD"/>
</dbReference>
<evidence type="ECO:0008006" key="4">
    <source>
        <dbReference type="Google" id="ProtNLM"/>
    </source>
</evidence>
<dbReference type="Gene3D" id="3.30.420.40">
    <property type="match status" value="2"/>
</dbReference>
<sequence>TEVLQLNMAENPDLVVSIDFGMTCTGVAYCNVATGSTNVRHIQKWPGRLNANENKVPTLLMYQRGSTTPSSWGFDAEAMLDDDSDEEFAEWFKIYLDSEKLREARINQRNPVDMPPTMQTVERWYTDYFSCLYRTIEQRLSGEVAGTWADAKIEFIFSVPTTWRPDPPDTVQRFKKIIYNAGFGQFASHNVVIGLTEAEAAAVHTARSAPGIFRENEILIVCDVGGGTTDLSAFRVSKAGSPAGSLSLNQIDVVFGATIGAVRLDTSFEETVLSRLERSNSIKPMGLDNLETTAWKMRNRREYQNAKCGYGTTESLSDTPTFSVAIPNLDRTYRNDQCDIYGGNMIFQRDELKPLFDEQIDRLISLIDEQLFKLQNRFPGEQVAHMVLSGGLGNSEYVLSCLRHRYASGNSNQSNASNLQIRVAPDTQLVVCKGNVADRITKIKSGRSVLNRRCCRTSYGTLCKVLYNPKNPRHVGQKTEIDNMDGKAYVMNWIDWFIKQGEAVSNDEPLQRNFQRKCSPATASLPNPPRIFPTEIVSCDSESSILPDVMTPGNESKPRLPFSTPNKL</sequence>
<dbReference type="Proteomes" id="UP000240883">
    <property type="component" value="Unassembled WGS sequence"/>
</dbReference>
<reference evidence="2 3" key="1">
    <citation type="journal article" date="2018" name="Front. Microbiol.">
        <title>Genome-Wide Analysis of Corynespora cassiicola Leaf Fall Disease Putative Effectors.</title>
        <authorList>
            <person name="Lopez D."/>
            <person name="Ribeiro S."/>
            <person name="Label P."/>
            <person name="Fumanal B."/>
            <person name="Venisse J.S."/>
            <person name="Kohler A."/>
            <person name="de Oliveira R.R."/>
            <person name="Labutti K."/>
            <person name="Lipzen A."/>
            <person name="Lail K."/>
            <person name="Bauer D."/>
            <person name="Ohm R.A."/>
            <person name="Barry K.W."/>
            <person name="Spatafora J."/>
            <person name="Grigoriev I.V."/>
            <person name="Martin F.M."/>
            <person name="Pujade-Renaud V."/>
        </authorList>
    </citation>
    <scope>NUCLEOTIDE SEQUENCE [LARGE SCALE GENOMIC DNA]</scope>
    <source>
        <strain evidence="2 3">Philippines</strain>
    </source>
</reference>
<evidence type="ECO:0000313" key="2">
    <source>
        <dbReference type="EMBL" id="PSN59230.1"/>
    </source>
</evidence>